<evidence type="ECO:0000313" key="2">
    <source>
        <dbReference type="Ensembl" id="ENSCSAVP00000001155.1"/>
    </source>
</evidence>
<protein>
    <submittedName>
        <fullName evidence="2">Uncharacterized protein</fullName>
    </submittedName>
</protein>
<dbReference type="AlphaFoldDB" id="H2Y757"/>
<keyword evidence="1" id="KW-0472">Membrane</keyword>
<accession>H2Y757</accession>
<dbReference type="Proteomes" id="UP000007875">
    <property type="component" value="Unassembled WGS sequence"/>
</dbReference>
<name>H2Y757_CIOSA</name>
<feature type="transmembrane region" description="Helical" evidence="1">
    <location>
        <begin position="67"/>
        <end position="85"/>
    </location>
</feature>
<evidence type="ECO:0000256" key="1">
    <source>
        <dbReference type="SAM" id="Phobius"/>
    </source>
</evidence>
<keyword evidence="1" id="KW-1133">Transmembrane helix</keyword>
<organism evidence="2 3">
    <name type="scientific">Ciona savignyi</name>
    <name type="common">Pacific transparent sea squirt</name>
    <dbReference type="NCBI Taxonomy" id="51511"/>
    <lineage>
        <taxon>Eukaryota</taxon>
        <taxon>Metazoa</taxon>
        <taxon>Chordata</taxon>
        <taxon>Tunicata</taxon>
        <taxon>Ascidiacea</taxon>
        <taxon>Phlebobranchia</taxon>
        <taxon>Cionidae</taxon>
        <taxon>Ciona</taxon>
    </lineage>
</organism>
<reference evidence="2" key="2">
    <citation type="submission" date="2025-08" db="UniProtKB">
        <authorList>
            <consortium name="Ensembl"/>
        </authorList>
    </citation>
    <scope>IDENTIFICATION</scope>
</reference>
<proteinExistence type="predicted"/>
<reference evidence="3" key="1">
    <citation type="submission" date="2003-08" db="EMBL/GenBank/DDBJ databases">
        <authorList>
            <person name="Birren B."/>
            <person name="Nusbaum C."/>
            <person name="Abebe A."/>
            <person name="Abouelleil A."/>
            <person name="Adekoya E."/>
            <person name="Ait-zahra M."/>
            <person name="Allen N."/>
            <person name="Allen T."/>
            <person name="An P."/>
            <person name="Anderson M."/>
            <person name="Anderson S."/>
            <person name="Arachchi H."/>
            <person name="Armbruster J."/>
            <person name="Bachantsang P."/>
            <person name="Baldwin J."/>
            <person name="Barry A."/>
            <person name="Bayul T."/>
            <person name="Blitshsteyn B."/>
            <person name="Bloom T."/>
            <person name="Blye J."/>
            <person name="Boguslavskiy L."/>
            <person name="Borowsky M."/>
            <person name="Boukhgalter B."/>
            <person name="Brunache A."/>
            <person name="Butler J."/>
            <person name="Calixte N."/>
            <person name="Calvo S."/>
            <person name="Camarata J."/>
            <person name="Campo K."/>
            <person name="Chang J."/>
            <person name="Cheshatsang Y."/>
            <person name="Citroen M."/>
            <person name="Collymore A."/>
            <person name="Considine T."/>
            <person name="Cook A."/>
            <person name="Cooke P."/>
            <person name="Corum B."/>
            <person name="Cuomo C."/>
            <person name="David R."/>
            <person name="Dawoe T."/>
            <person name="Degray S."/>
            <person name="Dodge S."/>
            <person name="Dooley K."/>
            <person name="Dorje P."/>
            <person name="Dorjee K."/>
            <person name="Dorris L."/>
            <person name="Duffey N."/>
            <person name="Dupes A."/>
            <person name="Elkins T."/>
            <person name="Engels R."/>
            <person name="Erickson J."/>
            <person name="Farina A."/>
            <person name="Faro S."/>
            <person name="Ferreira P."/>
            <person name="Fischer H."/>
            <person name="Fitzgerald M."/>
            <person name="Foley K."/>
            <person name="Gage D."/>
            <person name="Galagan J."/>
            <person name="Gearin G."/>
            <person name="Gnerre S."/>
            <person name="Gnirke A."/>
            <person name="Goyette A."/>
            <person name="Graham J."/>
            <person name="Grandbois E."/>
            <person name="Gyaltsen K."/>
            <person name="Hafez N."/>
            <person name="Hagopian D."/>
            <person name="Hagos B."/>
            <person name="Hall J."/>
            <person name="Hatcher B."/>
            <person name="Heller A."/>
            <person name="Higgins H."/>
            <person name="Honan T."/>
            <person name="Horn A."/>
            <person name="Houde N."/>
            <person name="Hughes L."/>
            <person name="Hulme W."/>
            <person name="Husby E."/>
            <person name="Iliev I."/>
            <person name="Jaffe D."/>
            <person name="Jones C."/>
            <person name="Kamal M."/>
            <person name="Kamat A."/>
            <person name="Kamvysselis M."/>
            <person name="Karlsson E."/>
            <person name="Kells C."/>
            <person name="Kieu A."/>
            <person name="Kisner P."/>
            <person name="Kodira C."/>
            <person name="Kulbokas E."/>
            <person name="Labutti K."/>
            <person name="Lama D."/>
            <person name="Landers T."/>
            <person name="Leger J."/>
            <person name="Levine S."/>
            <person name="Lewis D."/>
            <person name="Lewis T."/>
            <person name="Lindblad-toh K."/>
            <person name="Liu X."/>
            <person name="Lokyitsang T."/>
            <person name="Lokyitsang Y."/>
            <person name="Lucien O."/>
            <person name="Lui A."/>
            <person name="Ma L.J."/>
            <person name="Mabbitt R."/>
            <person name="Macdonald J."/>
            <person name="Maclean C."/>
            <person name="Major J."/>
            <person name="Manning J."/>
            <person name="Marabella R."/>
            <person name="Maru K."/>
            <person name="Matthews C."/>
            <person name="Mauceli E."/>
            <person name="Mccarthy M."/>
            <person name="Mcdonough S."/>
            <person name="Mcghee T."/>
            <person name="Meldrim J."/>
            <person name="Meneus L."/>
            <person name="Mesirov J."/>
            <person name="Mihalev A."/>
            <person name="Mihova T."/>
            <person name="Mikkelsen T."/>
            <person name="Mlenga V."/>
            <person name="Moru K."/>
            <person name="Mozes J."/>
            <person name="Mulrain L."/>
            <person name="Munson G."/>
            <person name="Naylor J."/>
            <person name="Newes C."/>
            <person name="Nguyen C."/>
            <person name="Nguyen N."/>
            <person name="Nguyen T."/>
            <person name="Nicol R."/>
            <person name="Nielsen C."/>
            <person name="Nizzari M."/>
            <person name="Norbu C."/>
            <person name="Norbu N."/>
            <person name="O'donnell P."/>
            <person name="Okoawo O."/>
            <person name="O'leary S."/>
            <person name="Omotosho B."/>
            <person name="O'neill K."/>
            <person name="Osman S."/>
            <person name="Parker S."/>
            <person name="Perrin D."/>
            <person name="Phunkhang P."/>
            <person name="Piqani B."/>
            <person name="Purcell S."/>
            <person name="Rachupka T."/>
            <person name="Ramasamy U."/>
            <person name="Rameau R."/>
            <person name="Ray V."/>
            <person name="Raymond C."/>
            <person name="Retta R."/>
            <person name="Richardson S."/>
            <person name="Rise C."/>
            <person name="Rodriguez J."/>
            <person name="Rogers J."/>
            <person name="Rogov P."/>
            <person name="Rutman M."/>
            <person name="Schupbach R."/>
            <person name="Seaman C."/>
            <person name="Settipalli S."/>
            <person name="Sharpe T."/>
            <person name="Sheridan J."/>
            <person name="Sherpa N."/>
            <person name="Shi J."/>
            <person name="Smirnov S."/>
            <person name="Smith C."/>
            <person name="Sougnez C."/>
            <person name="Spencer B."/>
            <person name="Stalker J."/>
            <person name="Stange-thomann N."/>
            <person name="Stavropoulos S."/>
            <person name="Stetson K."/>
            <person name="Stone C."/>
            <person name="Stone S."/>
            <person name="Stubbs M."/>
            <person name="Talamas J."/>
            <person name="Tchuinga P."/>
            <person name="Tenzing P."/>
            <person name="Tesfaye S."/>
            <person name="Theodore J."/>
            <person name="Thoulutsang Y."/>
            <person name="Topham K."/>
            <person name="Towey S."/>
            <person name="Tsamla T."/>
            <person name="Tsomo N."/>
            <person name="Vallee D."/>
            <person name="Vassiliev H."/>
            <person name="Venkataraman V."/>
            <person name="Vinson J."/>
            <person name="Vo A."/>
            <person name="Wade C."/>
            <person name="Wang S."/>
            <person name="Wangchuk T."/>
            <person name="Wangdi T."/>
            <person name="Whittaker C."/>
            <person name="Wilkinson J."/>
            <person name="Wu Y."/>
            <person name="Wyman D."/>
            <person name="Yadav S."/>
            <person name="Yang S."/>
            <person name="Yang X."/>
            <person name="Yeager S."/>
            <person name="Yee E."/>
            <person name="Young G."/>
            <person name="Zainoun J."/>
            <person name="Zembeck L."/>
            <person name="Zimmer A."/>
            <person name="Zody M."/>
            <person name="Lander E."/>
        </authorList>
    </citation>
    <scope>NUCLEOTIDE SEQUENCE [LARGE SCALE GENOMIC DNA]</scope>
</reference>
<dbReference type="Ensembl" id="ENSCSAVT00000001168.1">
    <property type="protein sequence ID" value="ENSCSAVP00000001155.1"/>
    <property type="gene ID" value="ENSCSAVG00000000647.1"/>
</dbReference>
<keyword evidence="3" id="KW-1185">Reference proteome</keyword>
<reference evidence="2" key="3">
    <citation type="submission" date="2025-09" db="UniProtKB">
        <authorList>
            <consortium name="Ensembl"/>
        </authorList>
    </citation>
    <scope>IDENTIFICATION</scope>
</reference>
<sequence length="105" mass="11828">SRDSSKNWELLAQYDVTNASSADRPGNETASKGRPFTGLLCKTAQSLQFPQLQPAVVKFIHLPKKTAPCLIFCVYILFCVNYHVLKIASALRSVLKYRCTYMNLK</sequence>
<evidence type="ECO:0000313" key="3">
    <source>
        <dbReference type="Proteomes" id="UP000007875"/>
    </source>
</evidence>
<keyword evidence="1" id="KW-0812">Transmembrane</keyword>
<dbReference type="HOGENOM" id="CLU_2242555_0_0_1"/>
<dbReference type="InParanoid" id="H2Y757"/>